<protein>
    <submittedName>
        <fullName evidence="1">Unnamed protein product</fullName>
    </submittedName>
</protein>
<evidence type="ECO:0000313" key="1">
    <source>
        <dbReference type="EMBL" id="GMF08716.1"/>
    </source>
</evidence>
<dbReference type="EMBL" id="BSXS01017266">
    <property type="protein sequence ID" value="GMF08716.1"/>
    <property type="molecule type" value="Genomic_DNA"/>
</dbReference>
<reference evidence="1" key="1">
    <citation type="submission" date="2023-04" db="EMBL/GenBank/DDBJ databases">
        <title>Ambrosiozyma monospora NBRC 10751.</title>
        <authorList>
            <person name="Ichikawa N."/>
            <person name="Sato H."/>
            <person name="Tonouchi N."/>
        </authorList>
    </citation>
    <scope>NUCLEOTIDE SEQUENCE</scope>
    <source>
        <strain evidence="1">NBRC 10751</strain>
    </source>
</reference>
<keyword evidence="2" id="KW-1185">Reference proteome</keyword>
<sequence length="154" mass="17054">MMHNTCLIAEKALPYYASFQDLTVATPKPCSINETIANAAVSSAFEQNAKMIIVLSTSGNTARLVSKYRPNCPIFMVTRNERAARFSHLYRGVYPFVFSGKKDTDWATDVEQRIEHATKEGIKLGFVRRGEPIIVITGQTGGIGHSNTMRVLQA</sequence>
<name>A0ACB5UCP8_AMBMO</name>
<gene>
    <name evidence="1" type="ORF">Amon02_001334500</name>
</gene>
<organism evidence="1 2">
    <name type="scientific">Ambrosiozyma monospora</name>
    <name type="common">Yeast</name>
    <name type="synonym">Endomycopsis monosporus</name>
    <dbReference type="NCBI Taxonomy" id="43982"/>
    <lineage>
        <taxon>Eukaryota</taxon>
        <taxon>Fungi</taxon>
        <taxon>Dikarya</taxon>
        <taxon>Ascomycota</taxon>
        <taxon>Saccharomycotina</taxon>
        <taxon>Pichiomycetes</taxon>
        <taxon>Pichiales</taxon>
        <taxon>Pichiaceae</taxon>
        <taxon>Ambrosiozyma</taxon>
    </lineage>
</organism>
<accession>A0ACB5UCP8</accession>
<comment type="caution">
    <text evidence="1">The sequence shown here is derived from an EMBL/GenBank/DDBJ whole genome shotgun (WGS) entry which is preliminary data.</text>
</comment>
<dbReference type="Proteomes" id="UP001165064">
    <property type="component" value="Unassembled WGS sequence"/>
</dbReference>
<evidence type="ECO:0000313" key="2">
    <source>
        <dbReference type="Proteomes" id="UP001165064"/>
    </source>
</evidence>
<proteinExistence type="predicted"/>